<organism evidence="8 9">
    <name type="scientific">Frankia canadensis</name>
    <dbReference type="NCBI Taxonomy" id="1836972"/>
    <lineage>
        <taxon>Bacteria</taxon>
        <taxon>Bacillati</taxon>
        <taxon>Actinomycetota</taxon>
        <taxon>Actinomycetes</taxon>
        <taxon>Frankiales</taxon>
        <taxon>Frankiaceae</taxon>
        <taxon>Frankia</taxon>
    </lineage>
</organism>
<evidence type="ECO:0000259" key="7">
    <source>
        <dbReference type="PROSITE" id="PS51296"/>
    </source>
</evidence>
<dbReference type="InterPro" id="IPR050584">
    <property type="entry name" value="Cholesterol_7-desaturase"/>
</dbReference>
<dbReference type="RefSeq" id="WP_243407153.1">
    <property type="nucleotide sequence ID" value="NZ_FZMO01000028.1"/>
</dbReference>
<keyword evidence="1" id="KW-0001">2Fe-2S</keyword>
<dbReference type="PANTHER" id="PTHR21266">
    <property type="entry name" value="IRON-SULFUR DOMAIN CONTAINING PROTEIN"/>
    <property type="match status" value="1"/>
</dbReference>
<evidence type="ECO:0000256" key="2">
    <source>
        <dbReference type="ARBA" id="ARBA00022723"/>
    </source>
</evidence>
<dbReference type="GO" id="GO:0051537">
    <property type="term" value="F:2 iron, 2 sulfur cluster binding"/>
    <property type="evidence" value="ECO:0007669"/>
    <property type="project" value="UniProtKB-KW"/>
</dbReference>
<evidence type="ECO:0000256" key="5">
    <source>
        <dbReference type="ARBA" id="ARBA00023014"/>
    </source>
</evidence>
<proteinExistence type="predicted"/>
<dbReference type="AlphaFoldDB" id="A0A2I2KK81"/>
<keyword evidence="3" id="KW-0560">Oxidoreductase</keyword>
<dbReference type="Pfam" id="PF19112">
    <property type="entry name" value="VanA_C"/>
    <property type="match status" value="1"/>
</dbReference>
<feature type="domain" description="Rieske" evidence="7">
    <location>
        <begin position="57"/>
        <end position="161"/>
    </location>
</feature>
<dbReference type="CDD" id="cd03469">
    <property type="entry name" value="Rieske_RO_Alpha_N"/>
    <property type="match status" value="1"/>
</dbReference>
<dbReference type="Proteomes" id="UP000234331">
    <property type="component" value="Unassembled WGS sequence"/>
</dbReference>
<dbReference type="SUPFAM" id="SSF50022">
    <property type="entry name" value="ISP domain"/>
    <property type="match status" value="1"/>
</dbReference>
<dbReference type="PROSITE" id="PS51296">
    <property type="entry name" value="RIESKE"/>
    <property type="match status" value="1"/>
</dbReference>
<dbReference type="PANTHER" id="PTHR21266:SF57">
    <property type="entry name" value="3-CHLOROBENZOATE-3,4-DIOXYGENASE"/>
    <property type="match status" value="1"/>
</dbReference>
<dbReference type="GO" id="GO:0004497">
    <property type="term" value="F:monooxygenase activity"/>
    <property type="evidence" value="ECO:0007669"/>
    <property type="project" value="UniProtKB-ARBA"/>
</dbReference>
<evidence type="ECO:0000256" key="6">
    <source>
        <dbReference type="SAM" id="MobiDB-lite"/>
    </source>
</evidence>
<sequence>MTPSPLGIPASAARGTAAAPVSPGPAVPPGDTGARITRHDGPDHLVISEHPVLRRFWYAVCFAGDLGGEPLARTVLGTPLVLWRASPGAAPSAALDRCPHREAPLSGGWITDCHLVCPYHGWQWDAAGQTRWVPQFPDAPLPTRGGLSMVAARERYGLVWVCLDDDAVVAIPPLPEYDDPAWRVVPEYEFAFACTAMHLLENNFDPGHIAFVHRGTFGNPARPELTDTVVTREPHGLRTRGEVPVESRPGELGATVRTTVSRLYAPFHAHIHITYPDGLRHLMVKAITPVDDTHCVLLQIVLRTDGEADRPAADIRAFDVAVENEDRELLETLPARFPLAPHLNVHARADRNSLAIRRLWTDLVTGRWQPTW</sequence>
<evidence type="ECO:0000313" key="9">
    <source>
        <dbReference type="Proteomes" id="UP000234331"/>
    </source>
</evidence>
<gene>
    <name evidence="8" type="ORF">FRACA_1230013</name>
</gene>
<dbReference type="Gene3D" id="3.90.380.10">
    <property type="entry name" value="Naphthalene 1,2-dioxygenase Alpha Subunit, Chain A, domain 1"/>
    <property type="match status" value="1"/>
</dbReference>
<protein>
    <submittedName>
        <fullName evidence="8">Rieske (2Fe-2S) iron-sulfur domain protein</fullName>
    </submittedName>
</protein>
<dbReference type="GO" id="GO:0016705">
    <property type="term" value="F:oxidoreductase activity, acting on paired donors, with incorporation or reduction of molecular oxygen"/>
    <property type="evidence" value="ECO:0007669"/>
    <property type="project" value="UniProtKB-ARBA"/>
</dbReference>
<dbReference type="EMBL" id="FZMO01000028">
    <property type="protein sequence ID" value="SNQ46057.1"/>
    <property type="molecule type" value="Genomic_DNA"/>
</dbReference>
<reference evidence="8 9" key="1">
    <citation type="submission" date="2017-06" db="EMBL/GenBank/DDBJ databases">
        <authorList>
            <person name="Kim H.J."/>
            <person name="Triplett B.A."/>
        </authorList>
    </citation>
    <scope>NUCLEOTIDE SEQUENCE [LARGE SCALE GENOMIC DNA]</scope>
    <source>
        <strain evidence="8">FRACA_ARgP5</strain>
    </source>
</reference>
<keyword evidence="2" id="KW-0479">Metal-binding</keyword>
<evidence type="ECO:0000256" key="3">
    <source>
        <dbReference type="ARBA" id="ARBA00023002"/>
    </source>
</evidence>
<evidence type="ECO:0000256" key="1">
    <source>
        <dbReference type="ARBA" id="ARBA00022714"/>
    </source>
</evidence>
<evidence type="ECO:0000313" key="8">
    <source>
        <dbReference type="EMBL" id="SNQ46057.1"/>
    </source>
</evidence>
<name>A0A2I2KK81_9ACTN</name>
<keyword evidence="9" id="KW-1185">Reference proteome</keyword>
<dbReference type="InterPro" id="IPR036922">
    <property type="entry name" value="Rieske_2Fe-2S_sf"/>
</dbReference>
<keyword evidence="4" id="KW-0408">Iron</keyword>
<accession>A0A2I2KK81</accession>
<dbReference type="InterPro" id="IPR017941">
    <property type="entry name" value="Rieske_2Fe-2S"/>
</dbReference>
<keyword evidence="5" id="KW-0411">Iron-sulfur</keyword>
<dbReference type="InterPro" id="IPR044043">
    <property type="entry name" value="VanA_C_cat"/>
</dbReference>
<dbReference type="SUPFAM" id="SSF55961">
    <property type="entry name" value="Bet v1-like"/>
    <property type="match status" value="1"/>
</dbReference>
<dbReference type="Gene3D" id="2.102.10.10">
    <property type="entry name" value="Rieske [2Fe-2S] iron-sulphur domain"/>
    <property type="match status" value="1"/>
</dbReference>
<feature type="compositionally biased region" description="Low complexity" evidence="6">
    <location>
        <begin position="10"/>
        <end position="21"/>
    </location>
</feature>
<dbReference type="GO" id="GO:0046872">
    <property type="term" value="F:metal ion binding"/>
    <property type="evidence" value="ECO:0007669"/>
    <property type="project" value="UniProtKB-KW"/>
</dbReference>
<feature type="region of interest" description="Disordered" evidence="6">
    <location>
        <begin position="1"/>
        <end position="41"/>
    </location>
</feature>
<dbReference type="Pfam" id="PF00355">
    <property type="entry name" value="Rieske"/>
    <property type="match status" value="1"/>
</dbReference>
<evidence type="ECO:0000256" key="4">
    <source>
        <dbReference type="ARBA" id="ARBA00023004"/>
    </source>
</evidence>